<dbReference type="PANTHER" id="PTHR21624:SF1">
    <property type="entry name" value="ALKYLGLYCEROL MONOOXYGENASE"/>
    <property type="match status" value="1"/>
</dbReference>
<reference evidence="10 11" key="1">
    <citation type="submission" date="2016-06" db="EMBL/GenBank/DDBJ databases">
        <authorList>
            <person name="Rodrigo-Torres L."/>
            <person name="Arahal D.R."/>
        </authorList>
    </citation>
    <scope>NUCLEOTIDE SEQUENCE [LARGE SCALE GENOMIC DNA]</scope>
    <source>
        <strain evidence="10 11">CECT 5116</strain>
    </source>
</reference>
<dbReference type="GO" id="GO:0006643">
    <property type="term" value="P:membrane lipid metabolic process"/>
    <property type="evidence" value="ECO:0007669"/>
    <property type="project" value="TreeGrafter"/>
</dbReference>
<name>A0A1C3JMA0_9GAMM</name>
<sequence>MIDYQLRILLFLLFVSALLSWQYFVPRKALSLWRIRWRHNLGLLLIDALLVRFLQPLLLVGIALLPTASFAPLQYLPSSLSFIASLVLLDLLIYWQHRLFHYVPWLWCLHRVHHSDPELDTTSAVRFHPLEIALSLALKALAIWMLGISAAAILVFDILLNSLAMFNHTNVRLGKRLEPLVRSLVVTPDMHRIHHSRIPLEANSNFGFCLSIWDRLFKSYIARSQSGDHHLNVGLPQTARYAPASFIELIKMPFSLNLKGKDNPP</sequence>
<dbReference type="Proteomes" id="UP000092840">
    <property type="component" value="Unassembled WGS sequence"/>
</dbReference>
<evidence type="ECO:0000313" key="11">
    <source>
        <dbReference type="Proteomes" id="UP000092840"/>
    </source>
</evidence>
<evidence type="ECO:0000313" key="12">
    <source>
        <dbReference type="Proteomes" id="UP000092871"/>
    </source>
</evidence>
<dbReference type="Proteomes" id="UP000092871">
    <property type="component" value="Unassembled WGS sequence"/>
</dbReference>
<dbReference type="AlphaFoldDB" id="A0A1C3JMA0"/>
<dbReference type="EMBL" id="FLRA01000002">
    <property type="protein sequence ID" value="SBT16304.1"/>
    <property type="molecule type" value="Genomic_DNA"/>
</dbReference>
<evidence type="ECO:0000259" key="8">
    <source>
        <dbReference type="Pfam" id="PF04116"/>
    </source>
</evidence>
<protein>
    <submittedName>
        <fullName evidence="9">Fatty acid hydroxylase superfamily protein</fullName>
    </submittedName>
</protein>
<evidence type="ECO:0000256" key="3">
    <source>
        <dbReference type="ARBA" id="ARBA00022989"/>
    </source>
</evidence>
<keyword evidence="3 7" id="KW-1133">Transmembrane helix</keyword>
<dbReference type="RefSeq" id="WP_067030980.1">
    <property type="nucleotide sequence ID" value="NZ_FLRA01000002.1"/>
</dbReference>
<evidence type="ECO:0000256" key="6">
    <source>
        <dbReference type="ARBA" id="ARBA00023136"/>
    </source>
</evidence>
<feature type="transmembrane region" description="Helical" evidence="7">
    <location>
        <begin position="141"/>
        <end position="166"/>
    </location>
</feature>
<dbReference type="OrthoDB" id="9770329at2"/>
<dbReference type="EMBL" id="FLRB01000012">
    <property type="protein sequence ID" value="SBT21352.1"/>
    <property type="molecule type" value="Genomic_DNA"/>
</dbReference>
<keyword evidence="6 7" id="KW-0472">Membrane</keyword>
<dbReference type="InterPro" id="IPR006694">
    <property type="entry name" value="Fatty_acid_hydroxylase"/>
</dbReference>
<dbReference type="GO" id="GO:0050479">
    <property type="term" value="F:glyceryl-ether monooxygenase activity"/>
    <property type="evidence" value="ECO:0007669"/>
    <property type="project" value="TreeGrafter"/>
</dbReference>
<dbReference type="PANTHER" id="PTHR21624">
    <property type="entry name" value="STEROL DESATURASE-RELATED PROTEIN"/>
    <property type="match status" value="1"/>
</dbReference>
<organism evidence="9 12">
    <name type="scientific">Marinomonas gallaica</name>
    <dbReference type="NCBI Taxonomy" id="1806667"/>
    <lineage>
        <taxon>Bacteria</taxon>
        <taxon>Pseudomonadati</taxon>
        <taxon>Pseudomonadota</taxon>
        <taxon>Gammaproteobacteria</taxon>
        <taxon>Oceanospirillales</taxon>
        <taxon>Oceanospirillaceae</taxon>
        <taxon>Marinomonas</taxon>
    </lineage>
</organism>
<dbReference type="GO" id="GO:0008610">
    <property type="term" value="P:lipid biosynthetic process"/>
    <property type="evidence" value="ECO:0007669"/>
    <property type="project" value="InterPro"/>
</dbReference>
<evidence type="ECO:0000256" key="1">
    <source>
        <dbReference type="ARBA" id="ARBA00004127"/>
    </source>
</evidence>
<evidence type="ECO:0000256" key="2">
    <source>
        <dbReference type="ARBA" id="ARBA00022692"/>
    </source>
</evidence>
<accession>A0A1C3JMA0</accession>
<evidence type="ECO:0000256" key="4">
    <source>
        <dbReference type="ARBA" id="ARBA00023002"/>
    </source>
</evidence>
<feature type="transmembrane region" description="Helical" evidence="7">
    <location>
        <begin position="75"/>
        <end position="95"/>
    </location>
</feature>
<feature type="domain" description="Fatty acid hydroxylase" evidence="8">
    <location>
        <begin position="83"/>
        <end position="218"/>
    </location>
</feature>
<keyword evidence="5" id="KW-0443">Lipid metabolism</keyword>
<keyword evidence="2 7" id="KW-0812">Transmembrane</keyword>
<gene>
    <name evidence="9" type="ORF">MGA5115_00384</name>
    <name evidence="10" type="ORF">MGA5116_01945</name>
</gene>
<dbReference type="GO" id="GO:0005506">
    <property type="term" value="F:iron ion binding"/>
    <property type="evidence" value="ECO:0007669"/>
    <property type="project" value="InterPro"/>
</dbReference>
<keyword evidence="4" id="KW-0560">Oxidoreductase</keyword>
<proteinExistence type="predicted"/>
<evidence type="ECO:0000313" key="10">
    <source>
        <dbReference type="EMBL" id="SBT21352.1"/>
    </source>
</evidence>
<dbReference type="GO" id="GO:0012505">
    <property type="term" value="C:endomembrane system"/>
    <property type="evidence" value="ECO:0007669"/>
    <property type="project" value="UniProtKB-SubCell"/>
</dbReference>
<feature type="transmembrane region" description="Helical" evidence="7">
    <location>
        <begin position="41"/>
        <end position="63"/>
    </location>
</feature>
<evidence type="ECO:0000256" key="5">
    <source>
        <dbReference type="ARBA" id="ARBA00023098"/>
    </source>
</evidence>
<dbReference type="GO" id="GO:0016020">
    <property type="term" value="C:membrane"/>
    <property type="evidence" value="ECO:0007669"/>
    <property type="project" value="GOC"/>
</dbReference>
<evidence type="ECO:0000313" key="9">
    <source>
        <dbReference type="EMBL" id="SBT16304.1"/>
    </source>
</evidence>
<dbReference type="InterPro" id="IPR051689">
    <property type="entry name" value="Sterol_desaturase/TMEM195"/>
</dbReference>
<keyword evidence="11" id="KW-1185">Reference proteome</keyword>
<dbReference type="Pfam" id="PF04116">
    <property type="entry name" value="FA_hydroxylase"/>
    <property type="match status" value="1"/>
</dbReference>
<comment type="subcellular location">
    <subcellularLocation>
        <location evidence="1">Endomembrane system</location>
        <topology evidence="1">Multi-pass membrane protein</topology>
    </subcellularLocation>
</comment>
<evidence type="ECO:0000256" key="7">
    <source>
        <dbReference type="SAM" id="Phobius"/>
    </source>
</evidence>
<reference evidence="9 12" key="2">
    <citation type="submission" date="2016-06" db="EMBL/GenBank/DDBJ databases">
        <authorList>
            <person name="Kjaerup R.B."/>
            <person name="Dalgaard T.S."/>
            <person name="Juul-Madsen H.R."/>
        </authorList>
    </citation>
    <scope>NUCLEOTIDE SEQUENCE [LARGE SCALE GENOMIC DNA]</scope>
    <source>
        <strain evidence="9 12">CECT 5115</strain>
    </source>
</reference>